<evidence type="ECO:0000256" key="6">
    <source>
        <dbReference type="ARBA" id="ARBA00022840"/>
    </source>
</evidence>
<dbReference type="OrthoDB" id="4062651at2759"/>
<keyword evidence="4" id="KW-0547">Nucleotide-binding</keyword>
<dbReference type="AlphaFoldDB" id="A0A284RD41"/>
<evidence type="ECO:0000313" key="9">
    <source>
        <dbReference type="Proteomes" id="UP000219338"/>
    </source>
</evidence>
<comment type="similarity">
    <text evidence="1">Belongs to the protein kinase superfamily. STE Ser/Thr protein kinase family. MAP kinase kinase kinase subfamily.</text>
</comment>
<gene>
    <name evidence="8" type="ORF">ARMOST_10014</name>
</gene>
<organism evidence="8 9">
    <name type="scientific">Armillaria ostoyae</name>
    <name type="common">Armillaria root rot fungus</name>
    <dbReference type="NCBI Taxonomy" id="47428"/>
    <lineage>
        <taxon>Eukaryota</taxon>
        <taxon>Fungi</taxon>
        <taxon>Dikarya</taxon>
        <taxon>Basidiomycota</taxon>
        <taxon>Agaricomycotina</taxon>
        <taxon>Agaricomycetes</taxon>
        <taxon>Agaricomycetidae</taxon>
        <taxon>Agaricales</taxon>
        <taxon>Marasmiineae</taxon>
        <taxon>Physalacriaceae</taxon>
        <taxon>Armillaria</taxon>
    </lineage>
</organism>
<evidence type="ECO:0000259" key="7">
    <source>
        <dbReference type="PROSITE" id="PS50011"/>
    </source>
</evidence>
<keyword evidence="3" id="KW-0808">Transferase</keyword>
<dbReference type="SUPFAM" id="SSF56112">
    <property type="entry name" value="Protein kinase-like (PK-like)"/>
    <property type="match status" value="1"/>
</dbReference>
<reference evidence="9" key="1">
    <citation type="journal article" date="2017" name="Nat. Ecol. Evol.">
        <title>Genome expansion and lineage-specific genetic innovations in the forest pathogenic fungi Armillaria.</title>
        <authorList>
            <person name="Sipos G."/>
            <person name="Prasanna A.N."/>
            <person name="Walter M.C."/>
            <person name="O'Connor E."/>
            <person name="Balint B."/>
            <person name="Krizsan K."/>
            <person name="Kiss B."/>
            <person name="Hess J."/>
            <person name="Varga T."/>
            <person name="Slot J."/>
            <person name="Riley R."/>
            <person name="Boka B."/>
            <person name="Rigling D."/>
            <person name="Barry K."/>
            <person name="Lee J."/>
            <person name="Mihaltcheva S."/>
            <person name="LaButti K."/>
            <person name="Lipzen A."/>
            <person name="Waldron R."/>
            <person name="Moloney N.M."/>
            <person name="Sperisen C."/>
            <person name="Kredics L."/>
            <person name="Vagvoelgyi C."/>
            <person name="Patrignani A."/>
            <person name="Fitzpatrick D."/>
            <person name="Nagy I."/>
            <person name="Doyle S."/>
            <person name="Anderson J.B."/>
            <person name="Grigoriev I.V."/>
            <person name="Gueldener U."/>
            <person name="Muensterkoetter M."/>
            <person name="Nagy L.G."/>
        </authorList>
    </citation>
    <scope>NUCLEOTIDE SEQUENCE [LARGE SCALE GENOMIC DNA]</scope>
    <source>
        <strain evidence="9">C18/9</strain>
    </source>
</reference>
<keyword evidence="6" id="KW-0067">ATP-binding</keyword>
<dbReference type="InterPro" id="IPR011009">
    <property type="entry name" value="Kinase-like_dom_sf"/>
</dbReference>
<dbReference type="PANTHER" id="PTHR11584:SF369">
    <property type="entry name" value="MITOGEN-ACTIVATED PROTEIN KINASE KINASE KINASE 19-RELATED"/>
    <property type="match status" value="1"/>
</dbReference>
<keyword evidence="2" id="KW-0723">Serine/threonine-protein kinase</keyword>
<name>A0A284RD41_ARMOS</name>
<evidence type="ECO:0000256" key="4">
    <source>
        <dbReference type="ARBA" id="ARBA00022741"/>
    </source>
</evidence>
<evidence type="ECO:0000256" key="3">
    <source>
        <dbReference type="ARBA" id="ARBA00022679"/>
    </source>
</evidence>
<dbReference type="InterPro" id="IPR000719">
    <property type="entry name" value="Prot_kinase_dom"/>
</dbReference>
<feature type="domain" description="Protein kinase" evidence="7">
    <location>
        <begin position="1"/>
        <end position="95"/>
    </location>
</feature>
<dbReference type="PANTHER" id="PTHR11584">
    <property type="entry name" value="SERINE/THREONINE PROTEIN KINASE"/>
    <property type="match status" value="1"/>
</dbReference>
<dbReference type="Proteomes" id="UP000219338">
    <property type="component" value="Unassembled WGS sequence"/>
</dbReference>
<dbReference type="GO" id="GO:0005524">
    <property type="term" value="F:ATP binding"/>
    <property type="evidence" value="ECO:0007669"/>
    <property type="project" value="UniProtKB-KW"/>
</dbReference>
<keyword evidence="5" id="KW-0418">Kinase</keyword>
<evidence type="ECO:0000313" key="8">
    <source>
        <dbReference type="EMBL" id="SJL06672.1"/>
    </source>
</evidence>
<dbReference type="Gene3D" id="1.10.510.10">
    <property type="entry name" value="Transferase(Phosphotransferase) domain 1"/>
    <property type="match status" value="1"/>
</dbReference>
<dbReference type="GO" id="GO:0004674">
    <property type="term" value="F:protein serine/threonine kinase activity"/>
    <property type="evidence" value="ECO:0007669"/>
    <property type="project" value="UniProtKB-KW"/>
</dbReference>
<dbReference type="EMBL" id="FUEG01000007">
    <property type="protein sequence ID" value="SJL06672.1"/>
    <property type="molecule type" value="Genomic_DNA"/>
</dbReference>
<dbReference type="Pfam" id="PF00069">
    <property type="entry name" value="Pkinase"/>
    <property type="match status" value="1"/>
</dbReference>
<protein>
    <recommendedName>
        <fullName evidence="7">Protein kinase domain-containing protein</fullName>
    </recommendedName>
</protein>
<evidence type="ECO:0000256" key="5">
    <source>
        <dbReference type="ARBA" id="ARBA00022777"/>
    </source>
</evidence>
<evidence type="ECO:0000256" key="2">
    <source>
        <dbReference type="ARBA" id="ARBA00022527"/>
    </source>
</evidence>
<keyword evidence="9" id="KW-1185">Reference proteome</keyword>
<dbReference type="PROSITE" id="PS50011">
    <property type="entry name" value="PROTEIN_KINASE_DOM"/>
    <property type="match status" value="1"/>
</dbReference>
<dbReference type="STRING" id="47428.A0A284RD41"/>
<evidence type="ECO:0000256" key="1">
    <source>
        <dbReference type="ARBA" id="ARBA00006529"/>
    </source>
</evidence>
<proteinExistence type="inferred from homology"/>
<accession>A0A284RD41</accession>
<sequence>MAPEVLDGHDIRADVWSLGMAILEMLSGGHPWVKVKKRMVDTIMAFQMPQLPNNIQVSPELNILLKRIFVPAKDRPYLLGFTQGSLVSAREHVVH</sequence>